<evidence type="ECO:0000313" key="1">
    <source>
        <dbReference type="EMBL" id="GFR94413.1"/>
    </source>
</evidence>
<comment type="caution">
    <text evidence="1">The sequence shown here is derived from an EMBL/GenBank/DDBJ whole genome shotgun (WGS) entry which is preliminary data.</text>
</comment>
<reference evidence="1 2" key="1">
    <citation type="journal article" date="2021" name="Elife">
        <title>Chloroplast acquisition without the gene transfer in kleptoplastic sea slugs, Plakobranchus ocellatus.</title>
        <authorList>
            <person name="Maeda T."/>
            <person name="Takahashi S."/>
            <person name="Yoshida T."/>
            <person name="Shimamura S."/>
            <person name="Takaki Y."/>
            <person name="Nagai Y."/>
            <person name="Toyoda A."/>
            <person name="Suzuki Y."/>
            <person name="Arimoto A."/>
            <person name="Ishii H."/>
            <person name="Satoh N."/>
            <person name="Nishiyama T."/>
            <person name="Hasebe M."/>
            <person name="Maruyama T."/>
            <person name="Minagawa J."/>
            <person name="Obokata J."/>
            <person name="Shigenobu S."/>
        </authorList>
    </citation>
    <scope>NUCLEOTIDE SEQUENCE [LARGE SCALE GENOMIC DNA]</scope>
</reference>
<name>A0AAV4HBG0_9GAST</name>
<accession>A0AAV4HBG0</accession>
<dbReference type="AlphaFoldDB" id="A0AAV4HBG0"/>
<gene>
    <name evidence="1" type="ORF">ElyMa_000918300</name>
</gene>
<organism evidence="1 2">
    <name type="scientific">Elysia marginata</name>
    <dbReference type="NCBI Taxonomy" id="1093978"/>
    <lineage>
        <taxon>Eukaryota</taxon>
        <taxon>Metazoa</taxon>
        <taxon>Spiralia</taxon>
        <taxon>Lophotrochozoa</taxon>
        <taxon>Mollusca</taxon>
        <taxon>Gastropoda</taxon>
        <taxon>Heterobranchia</taxon>
        <taxon>Euthyneura</taxon>
        <taxon>Panpulmonata</taxon>
        <taxon>Sacoglossa</taxon>
        <taxon>Placobranchoidea</taxon>
        <taxon>Plakobranchidae</taxon>
        <taxon>Elysia</taxon>
    </lineage>
</organism>
<proteinExistence type="predicted"/>
<dbReference type="Proteomes" id="UP000762676">
    <property type="component" value="Unassembled WGS sequence"/>
</dbReference>
<evidence type="ECO:0000313" key="2">
    <source>
        <dbReference type="Proteomes" id="UP000762676"/>
    </source>
</evidence>
<dbReference type="EMBL" id="BMAT01001872">
    <property type="protein sequence ID" value="GFR94413.1"/>
    <property type="molecule type" value="Genomic_DNA"/>
</dbReference>
<keyword evidence="2" id="KW-1185">Reference proteome</keyword>
<sequence length="186" mass="19945">MRMTRRTRRKGQHHLWVINAPQGLDRPNQAQAPALPVPAQALGLVRGLVHALETVDLDQTVARGRAPTAGAKGRDQIAEANALGLMVKNIAQGPGLETGAPGRKEEEDIQAHQGQGHALLAPMRTPNGRGAECLTSTEVCQQKNSKPVASWYKVSLGRNMSFITLNIFLGLSTTYHTEASGSGDQN</sequence>
<protein>
    <submittedName>
        <fullName evidence="1">Uncharacterized protein</fullName>
    </submittedName>
</protein>